<dbReference type="PANTHER" id="PTHR30146:SF109">
    <property type="entry name" value="HTH-TYPE TRANSCRIPTIONAL REGULATOR GALS"/>
    <property type="match status" value="1"/>
</dbReference>
<dbReference type="Gene3D" id="1.10.260.40">
    <property type="entry name" value="lambda repressor-like DNA-binding domains"/>
    <property type="match status" value="1"/>
</dbReference>
<feature type="domain" description="HTH cro/C1-type" evidence="5">
    <location>
        <begin position="5"/>
        <end position="56"/>
    </location>
</feature>
<accession>A0A939JCS8</accession>
<dbReference type="RefSeq" id="WP_206984086.1">
    <property type="nucleotide sequence ID" value="NZ_JAFLQZ010000004.1"/>
</dbReference>
<dbReference type="InterPro" id="IPR000843">
    <property type="entry name" value="HTH_LacI"/>
</dbReference>
<dbReference type="SMART" id="SM00354">
    <property type="entry name" value="HTH_LACI"/>
    <property type="match status" value="1"/>
</dbReference>
<dbReference type="GO" id="GO:0003700">
    <property type="term" value="F:DNA-binding transcription factor activity"/>
    <property type="evidence" value="ECO:0007669"/>
    <property type="project" value="TreeGrafter"/>
</dbReference>
<gene>
    <name evidence="6" type="ORF">J0X19_09455</name>
</gene>
<dbReference type="PANTHER" id="PTHR30146">
    <property type="entry name" value="LACI-RELATED TRANSCRIPTIONAL REPRESSOR"/>
    <property type="match status" value="1"/>
</dbReference>
<feature type="domain" description="HTH lacI-type" evidence="4">
    <location>
        <begin position="8"/>
        <end position="62"/>
    </location>
</feature>
<organism evidence="6 7">
    <name type="scientific">Hymenobacter telluris</name>
    <dbReference type="NCBI Taxonomy" id="2816474"/>
    <lineage>
        <taxon>Bacteria</taxon>
        <taxon>Pseudomonadati</taxon>
        <taxon>Bacteroidota</taxon>
        <taxon>Cytophagia</taxon>
        <taxon>Cytophagales</taxon>
        <taxon>Hymenobacteraceae</taxon>
        <taxon>Hymenobacter</taxon>
    </lineage>
</organism>
<reference evidence="6" key="1">
    <citation type="submission" date="2021-03" db="EMBL/GenBank/DDBJ databases">
        <authorList>
            <person name="Kim M.K."/>
        </authorList>
    </citation>
    <scope>NUCLEOTIDE SEQUENCE</scope>
    <source>
        <strain evidence="6">BT186</strain>
    </source>
</reference>
<dbReference type="InterPro" id="IPR028082">
    <property type="entry name" value="Peripla_BP_I"/>
</dbReference>
<name>A0A939JCS8_9BACT</name>
<evidence type="ECO:0000313" key="6">
    <source>
        <dbReference type="EMBL" id="MBO0358168.1"/>
    </source>
</evidence>
<dbReference type="Pfam" id="PF00356">
    <property type="entry name" value="LacI"/>
    <property type="match status" value="1"/>
</dbReference>
<dbReference type="SUPFAM" id="SSF47413">
    <property type="entry name" value="lambda repressor-like DNA-binding domains"/>
    <property type="match status" value="1"/>
</dbReference>
<keyword evidence="1" id="KW-0805">Transcription regulation</keyword>
<dbReference type="AlphaFoldDB" id="A0A939JCS8"/>
<dbReference type="PROSITE" id="PS50943">
    <property type="entry name" value="HTH_CROC1"/>
    <property type="match status" value="1"/>
</dbReference>
<evidence type="ECO:0000259" key="5">
    <source>
        <dbReference type="PROSITE" id="PS50943"/>
    </source>
</evidence>
<dbReference type="InterPro" id="IPR046335">
    <property type="entry name" value="LacI/GalR-like_sensor"/>
</dbReference>
<comment type="caution">
    <text evidence="6">The sequence shown here is derived from an EMBL/GenBank/DDBJ whole genome shotgun (WGS) entry which is preliminary data.</text>
</comment>
<dbReference type="InterPro" id="IPR001387">
    <property type="entry name" value="Cro/C1-type_HTH"/>
</dbReference>
<proteinExistence type="predicted"/>
<keyword evidence="2 6" id="KW-0238">DNA-binding</keyword>
<dbReference type="Pfam" id="PF13377">
    <property type="entry name" value="Peripla_BP_3"/>
    <property type="match status" value="1"/>
</dbReference>
<dbReference type="SUPFAM" id="SSF53822">
    <property type="entry name" value="Periplasmic binding protein-like I"/>
    <property type="match status" value="1"/>
</dbReference>
<dbReference type="CDD" id="cd01392">
    <property type="entry name" value="HTH_LacI"/>
    <property type="match status" value="1"/>
</dbReference>
<evidence type="ECO:0000256" key="3">
    <source>
        <dbReference type="ARBA" id="ARBA00023163"/>
    </source>
</evidence>
<keyword evidence="7" id="KW-1185">Reference proteome</keyword>
<dbReference type="EMBL" id="JAFLQZ010000004">
    <property type="protein sequence ID" value="MBO0358168.1"/>
    <property type="molecule type" value="Genomic_DNA"/>
</dbReference>
<keyword evidence="3" id="KW-0804">Transcription</keyword>
<sequence length="353" mass="38952">MAKAKKRLSIADLAQELGVSVSTISRALNNAPDVSETTKAQVWELARRLDFQTNTLAAALRSGRSNMLGVVVPHINGAFFPEVVHGIEDLASEAGFNVMICQSNEEVTREEKQIDALLKAQVDGVLVSISATTHTFGHFEKVRQQGVPLVFFDRMPDIPQVCGVVLDDYRGAYQVMEHLLAQGCRRIAHLAGPPLLNTTFQRHRAYREALLAHGLPYEPHLVVQLTESDMAAGAAAMEQLLQLPELPDAVFAAYDFPAGGVLQVLEAHQIRVPEDMAVAGFSNEPFTTMVKPQLTSVDQQARHMGETAVKLFLQMLKRTDNYVGQRIVLKPKVLVRDSSQYGRVAHQALRLTR</sequence>
<evidence type="ECO:0000256" key="2">
    <source>
        <dbReference type="ARBA" id="ARBA00023125"/>
    </source>
</evidence>
<dbReference type="PROSITE" id="PS50932">
    <property type="entry name" value="HTH_LACI_2"/>
    <property type="match status" value="1"/>
</dbReference>
<dbReference type="CDD" id="cd06267">
    <property type="entry name" value="PBP1_LacI_sugar_binding-like"/>
    <property type="match status" value="1"/>
</dbReference>
<dbReference type="GO" id="GO:0000976">
    <property type="term" value="F:transcription cis-regulatory region binding"/>
    <property type="evidence" value="ECO:0007669"/>
    <property type="project" value="TreeGrafter"/>
</dbReference>
<dbReference type="InterPro" id="IPR010982">
    <property type="entry name" value="Lambda_DNA-bd_dom_sf"/>
</dbReference>
<evidence type="ECO:0000259" key="4">
    <source>
        <dbReference type="PROSITE" id="PS50932"/>
    </source>
</evidence>
<dbReference type="Proteomes" id="UP000664144">
    <property type="component" value="Unassembled WGS sequence"/>
</dbReference>
<evidence type="ECO:0000256" key="1">
    <source>
        <dbReference type="ARBA" id="ARBA00023015"/>
    </source>
</evidence>
<dbReference type="Gene3D" id="3.40.50.2300">
    <property type="match status" value="2"/>
</dbReference>
<evidence type="ECO:0000313" key="7">
    <source>
        <dbReference type="Proteomes" id="UP000664144"/>
    </source>
</evidence>
<protein>
    <submittedName>
        <fullName evidence="6">LacI family DNA-binding transcriptional regulator</fullName>
    </submittedName>
</protein>